<dbReference type="KEGG" id="dtr:RSDT_0779"/>
<dbReference type="InterPro" id="IPR023234">
    <property type="entry name" value="NarG-like_domain"/>
</dbReference>
<evidence type="ECO:0000256" key="1">
    <source>
        <dbReference type="ARBA" id="ARBA00004651"/>
    </source>
</evidence>
<evidence type="ECO:0000256" key="7">
    <source>
        <dbReference type="ARBA" id="ARBA00023002"/>
    </source>
</evidence>
<proteinExistence type="predicted"/>
<keyword evidence="6 9" id="KW-1133">Transmembrane helix</keyword>
<dbReference type="GO" id="GO:0008940">
    <property type="term" value="F:nitrate reductase activity"/>
    <property type="evidence" value="ECO:0007669"/>
    <property type="project" value="TreeGrafter"/>
</dbReference>
<dbReference type="PANTHER" id="PTHR30598">
    <property type="entry name" value="NITRATE REDUCTASE PRIVATE CHAPERONE, REDOX ENZYME MATURATION PROTEIN REMP FAMILY"/>
    <property type="match status" value="1"/>
</dbReference>
<evidence type="ECO:0000256" key="5">
    <source>
        <dbReference type="ARBA" id="ARBA00022982"/>
    </source>
</evidence>
<reference evidence="11 12" key="1">
    <citation type="journal article" date="2017" name="ISME J.">
        <title>Genome of 'Ca. Desulfovibrio trichonymphae', an H2-oxidizing bacterium in a tripartite symbiotic system within a protist cell in the termite gut.</title>
        <authorList>
            <person name="Kuwahara H."/>
            <person name="Yuki M."/>
            <person name="Izawa K."/>
            <person name="Ohkuma M."/>
            <person name="Hongoh Y."/>
        </authorList>
    </citation>
    <scope>NUCLEOTIDE SEQUENCE [LARGE SCALE GENOMIC DNA]</scope>
    <source>
        <strain evidence="11 12">Rs-N31</strain>
    </source>
</reference>
<keyword evidence="12" id="KW-1185">Reference proteome</keyword>
<evidence type="ECO:0000256" key="6">
    <source>
        <dbReference type="ARBA" id="ARBA00022989"/>
    </source>
</evidence>
<dbReference type="NCBIfam" id="NF038037">
    <property type="entry name" value="cytob_DsrM"/>
    <property type="match status" value="1"/>
</dbReference>
<feature type="transmembrane region" description="Helical" evidence="9">
    <location>
        <begin position="207"/>
        <end position="227"/>
    </location>
</feature>
<dbReference type="SUPFAM" id="SSF103501">
    <property type="entry name" value="Respiratory nitrate reductase 1 gamma chain"/>
    <property type="match status" value="1"/>
</dbReference>
<feature type="transmembrane region" description="Helical" evidence="9">
    <location>
        <begin position="253"/>
        <end position="273"/>
    </location>
</feature>
<keyword evidence="8 9" id="KW-0472">Membrane</keyword>
<dbReference type="PANTHER" id="PTHR30598:SF3">
    <property type="entry name" value="RESPIRATORY NITRATE REDUCTASE 1 GAMMA CHAIN"/>
    <property type="match status" value="1"/>
</dbReference>
<feature type="transmembrane region" description="Helical" evidence="9">
    <location>
        <begin position="175"/>
        <end position="195"/>
    </location>
</feature>
<dbReference type="InterPro" id="IPR047660">
    <property type="entry name" value="DsrM"/>
</dbReference>
<dbReference type="GO" id="GO:0020037">
    <property type="term" value="F:heme binding"/>
    <property type="evidence" value="ECO:0007669"/>
    <property type="project" value="TreeGrafter"/>
</dbReference>
<evidence type="ECO:0000313" key="12">
    <source>
        <dbReference type="Proteomes" id="UP000242645"/>
    </source>
</evidence>
<dbReference type="Pfam" id="PF02665">
    <property type="entry name" value="Nitrate_red_gam"/>
    <property type="match status" value="1"/>
</dbReference>
<evidence type="ECO:0000259" key="10">
    <source>
        <dbReference type="Pfam" id="PF02665"/>
    </source>
</evidence>
<keyword evidence="3" id="KW-1003">Cell membrane</keyword>
<sequence>MFSSLLLVLLIGAIAWAGAATGFASLFGAALPYTATVIFIAGMVRRMTYWAMSPIPFCIPTTAGQEQSLAFIRQAKIDCPSSSAGVFARMFLEVACFRSLFRNTQASVRGGDSATAGLGIVYYSSKWLWFFALVFHYCFLLVFIRHFRFFMEPAPSCISFLESLDGIMQTGSPRFFWTGALLLIALFFLLGRRIFNERLRYLSLLNDYFPLWLLIGIAGTGICLRYFDKTDIATVKIFIMGVTHFSPVSPEGIAPLFFVHITLVCTLLLYFPFSKLAHMAGIFFSPTRNLRADSRRTRRINPWNPPKQYFTYAKYEDAYRDAMAEAGLPLEKQPDKAAG</sequence>
<keyword evidence="4 9" id="KW-0812">Transmembrane</keyword>
<feature type="transmembrane region" description="Helical" evidence="9">
    <location>
        <begin position="127"/>
        <end position="147"/>
    </location>
</feature>
<dbReference type="RefSeq" id="WP_096400556.1">
    <property type="nucleotide sequence ID" value="NZ_AP017368.1"/>
</dbReference>
<dbReference type="GO" id="GO:0009055">
    <property type="term" value="F:electron transfer activity"/>
    <property type="evidence" value="ECO:0007669"/>
    <property type="project" value="TreeGrafter"/>
</dbReference>
<evidence type="ECO:0000313" key="11">
    <source>
        <dbReference type="EMBL" id="BAV92291.1"/>
    </source>
</evidence>
<dbReference type="GO" id="GO:0005886">
    <property type="term" value="C:plasma membrane"/>
    <property type="evidence" value="ECO:0007669"/>
    <property type="project" value="UniProtKB-SubCell"/>
</dbReference>
<evidence type="ECO:0000256" key="3">
    <source>
        <dbReference type="ARBA" id="ARBA00022475"/>
    </source>
</evidence>
<keyword evidence="7" id="KW-0560">Oxidoreductase</keyword>
<dbReference type="InterPro" id="IPR051936">
    <property type="entry name" value="Heme-iron_electron_transfer"/>
</dbReference>
<dbReference type="OrthoDB" id="9769404at2"/>
<dbReference type="Gene3D" id="1.20.950.20">
    <property type="entry name" value="Transmembrane di-heme cytochromes, Chain C"/>
    <property type="match status" value="1"/>
</dbReference>
<evidence type="ECO:0000256" key="4">
    <source>
        <dbReference type="ARBA" id="ARBA00022692"/>
    </source>
</evidence>
<keyword evidence="5" id="KW-0249">Electron transport</keyword>
<comment type="subcellular location">
    <subcellularLocation>
        <location evidence="1">Cell membrane</location>
        <topology evidence="1">Multi-pass membrane protein</topology>
    </subcellularLocation>
</comment>
<dbReference type="InterPro" id="IPR036197">
    <property type="entry name" value="NarG-like_sf"/>
</dbReference>
<organism evidence="11 12">
    <name type="scientific">Candidatus Desulfovibrio trichonymphae</name>
    <dbReference type="NCBI Taxonomy" id="1725232"/>
    <lineage>
        <taxon>Bacteria</taxon>
        <taxon>Pseudomonadati</taxon>
        <taxon>Thermodesulfobacteriota</taxon>
        <taxon>Desulfovibrionia</taxon>
        <taxon>Desulfovibrionales</taxon>
        <taxon>Desulfovibrionaceae</taxon>
        <taxon>Desulfovibrio</taxon>
    </lineage>
</organism>
<dbReference type="AlphaFoldDB" id="A0A1J1E321"/>
<feature type="transmembrane region" description="Helical" evidence="9">
    <location>
        <begin position="27"/>
        <end position="44"/>
    </location>
</feature>
<evidence type="ECO:0000256" key="8">
    <source>
        <dbReference type="ARBA" id="ARBA00023136"/>
    </source>
</evidence>
<evidence type="ECO:0000256" key="2">
    <source>
        <dbReference type="ARBA" id="ARBA00022448"/>
    </source>
</evidence>
<name>A0A1J1E321_9BACT</name>
<dbReference type="Proteomes" id="UP000242645">
    <property type="component" value="Chromosome"/>
</dbReference>
<evidence type="ECO:0000256" key="9">
    <source>
        <dbReference type="SAM" id="Phobius"/>
    </source>
</evidence>
<gene>
    <name evidence="11" type="primary">dsrM</name>
    <name evidence="11" type="ORF">RSDT_0779</name>
</gene>
<feature type="domain" description="NarG-like" evidence="10">
    <location>
        <begin position="123"/>
        <end position="280"/>
    </location>
</feature>
<dbReference type="GO" id="GO:0019645">
    <property type="term" value="P:anaerobic electron transport chain"/>
    <property type="evidence" value="ECO:0007669"/>
    <property type="project" value="TreeGrafter"/>
</dbReference>
<accession>A0A1J1E321</accession>
<protein>
    <submittedName>
        <fullName evidence="11">Hdr-like menaquinol oxidoreductase, transmembrane cytochrome b subunit DsrM</fullName>
    </submittedName>
</protein>
<dbReference type="EMBL" id="AP017368">
    <property type="protein sequence ID" value="BAV92291.1"/>
    <property type="molecule type" value="Genomic_DNA"/>
</dbReference>
<keyword evidence="2" id="KW-0813">Transport</keyword>